<evidence type="ECO:0000313" key="9">
    <source>
        <dbReference type="Proteomes" id="UP000727456"/>
    </source>
</evidence>
<feature type="transmembrane region" description="Helical" evidence="6">
    <location>
        <begin position="40"/>
        <end position="70"/>
    </location>
</feature>
<proteinExistence type="predicted"/>
<gene>
    <name evidence="8" type="ORF">FHS31_002195</name>
</gene>
<evidence type="ECO:0000256" key="3">
    <source>
        <dbReference type="ARBA" id="ARBA00022692"/>
    </source>
</evidence>
<keyword evidence="5 6" id="KW-0472">Membrane</keyword>
<dbReference type="Pfam" id="PF00884">
    <property type="entry name" value="Sulfatase"/>
    <property type="match status" value="1"/>
</dbReference>
<organism evidence="8 9">
    <name type="scientific">Sphingomonas vulcanisoli</name>
    <dbReference type="NCBI Taxonomy" id="1658060"/>
    <lineage>
        <taxon>Bacteria</taxon>
        <taxon>Pseudomonadati</taxon>
        <taxon>Pseudomonadota</taxon>
        <taxon>Alphaproteobacteria</taxon>
        <taxon>Sphingomonadales</taxon>
        <taxon>Sphingomonadaceae</taxon>
        <taxon>Sphingomonas</taxon>
    </lineage>
</organism>
<evidence type="ECO:0000259" key="7">
    <source>
        <dbReference type="Pfam" id="PF00884"/>
    </source>
</evidence>
<dbReference type="CDD" id="cd16015">
    <property type="entry name" value="LTA_synthase"/>
    <property type="match status" value="1"/>
</dbReference>
<sequence length="501" mass="54327">MLRLGLGLFLAIATWIGLRRMVSAGRAPSIGVLLLDICPIATGFGLFLFGTGRPILAGIGIAALGFGLGLADTMKRLILREPVVFADRSELFEVIRHPRFYLAFIGTGFMVVGAGLIVALVLALAWAEPPLWAVTTWGTLIRIILAAILGRLAFVLPSRPPLLQPLRRRYESWAPSRDPEVDIGRFGLLATVIMHATIARAERPARRAAVIARGLPSLRAGQGPIILWQAESFVDVRRLSPDLSDRLPNIARLSAEARQRGLLEVPAYGANTIRTELAALAGIGPEDLGLDRFNPYDAFARAPLPSIAAQARAAGYHTVCVHPYDLNFYARDKVMPGLGFDRFIGLEAFRDAETDGGYVTDMTLARFVADLVAKDGPDLFVFVISIENHGPWDAMHDGRPPALLPAAWGDLPDAVQIGRWLRHVEAADGAMAVLRAGLEQAGQGWLGFYGDHHPSLSGPFLAPGAADGRTDYWLWQLAGAPGESIDIAADELPERWLSLMR</sequence>
<comment type="caution">
    <text evidence="8">The sequence shown here is derived from an EMBL/GenBank/DDBJ whole genome shotgun (WGS) entry which is preliminary data.</text>
</comment>
<keyword evidence="4 6" id="KW-1133">Transmembrane helix</keyword>
<evidence type="ECO:0000313" key="8">
    <source>
        <dbReference type="EMBL" id="NIJ08574.1"/>
    </source>
</evidence>
<feature type="transmembrane region" description="Helical" evidence="6">
    <location>
        <begin position="139"/>
        <end position="158"/>
    </location>
</feature>
<feature type="transmembrane region" description="Helical" evidence="6">
    <location>
        <begin position="100"/>
        <end position="127"/>
    </location>
</feature>
<dbReference type="InterPro" id="IPR050448">
    <property type="entry name" value="OpgB/LTA_synthase_biosynth"/>
</dbReference>
<keyword evidence="2" id="KW-1003">Cell membrane</keyword>
<feature type="domain" description="Sulfatase N-terminal" evidence="7">
    <location>
        <begin position="245"/>
        <end position="458"/>
    </location>
</feature>
<dbReference type="PANTHER" id="PTHR47371:SF3">
    <property type="entry name" value="PHOSPHOGLYCEROL TRANSFERASE I"/>
    <property type="match status" value="1"/>
</dbReference>
<dbReference type="Gene3D" id="3.40.720.10">
    <property type="entry name" value="Alkaline Phosphatase, subunit A"/>
    <property type="match status" value="1"/>
</dbReference>
<evidence type="ECO:0000256" key="4">
    <source>
        <dbReference type="ARBA" id="ARBA00022989"/>
    </source>
</evidence>
<evidence type="ECO:0000256" key="2">
    <source>
        <dbReference type="ARBA" id="ARBA00022475"/>
    </source>
</evidence>
<dbReference type="EMBL" id="JAAOZC010000005">
    <property type="protein sequence ID" value="NIJ08574.1"/>
    <property type="molecule type" value="Genomic_DNA"/>
</dbReference>
<keyword evidence="3 6" id="KW-0812">Transmembrane</keyword>
<dbReference type="PANTHER" id="PTHR47371">
    <property type="entry name" value="LIPOTEICHOIC ACID SYNTHASE"/>
    <property type="match status" value="1"/>
</dbReference>
<keyword evidence="9" id="KW-1185">Reference proteome</keyword>
<dbReference type="InterPro" id="IPR000917">
    <property type="entry name" value="Sulfatase_N"/>
</dbReference>
<evidence type="ECO:0000256" key="6">
    <source>
        <dbReference type="SAM" id="Phobius"/>
    </source>
</evidence>
<dbReference type="RefSeq" id="WP_167073424.1">
    <property type="nucleotide sequence ID" value="NZ_JAAOZC010000005.1"/>
</dbReference>
<dbReference type="InterPro" id="IPR017850">
    <property type="entry name" value="Alkaline_phosphatase_core_sf"/>
</dbReference>
<reference evidence="8 9" key="1">
    <citation type="submission" date="2020-03" db="EMBL/GenBank/DDBJ databases">
        <title>Genomic Encyclopedia of Type Strains, Phase III (KMG-III): the genomes of soil and plant-associated and newly described type strains.</title>
        <authorList>
            <person name="Whitman W."/>
        </authorList>
    </citation>
    <scope>NUCLEOTIDE SEQUENCE [LARGE SCALE GENOMIC DNA]</scope>
    <source>
        <strain evidence="8 9">CECT 8804</strain>
    </source>
</reference>
<evidence type="ECO:0000256" key="1">
    <source>
        <dbReference type="ARBA" id="ARBA00004651"/>
    </source>
</evidence>
<protein>
    <recommendedName>
        <fullName evidence="7">Sulfatase N-terminal domain-containing protein</fullName>
    </recommendedName>
</protein>
<name>A0ABX0TST6_9SPHN</name>
<evidence type="ECO:0000256" key="5">
    <source>
        <dbReference type="ARBA" id="ARBA00023136"/>
    </source>
</evidence>
<dbReference type="Proteomes" id="UP000727456">
    <property type="component" value="Unassembled WGS sequence"/>
</dbReference>
<comment type="subcellular location">
    <subcellularLocation>
        <location evidence="1">Cell membrane</location>
        <topology evidence="1">Multi-pass membrane protein</topology>
    </subcellularLocation>
</comment>
<dbReference type="SUPFAM" id="SSF53649">
    <property type="entry name" value="Alkaline phosphatase-like"/>
    <property type="match status" value="1"/>
</dbReference>
<accession>A0ABX0TST6</accession>